<evidence type="ECO:0000256" key="1">
    <source>
        <dbReference type="ARBA" id="ARBA00009183"/>
    </source>
</evidence>
<dbReference type="PANTHER" id="PTHR23023">
    <property type="entry name" value="DIMETHYLANILINE MONOOXYGENASE"/>
    <property type="match status" value="1"/>
</dbReference>
<dbReference type="EMBL" id="CP111017">
    <property type="protein sequence ID" value="WAR09364.1"/>
    <property type="molecule type" value="Genomic_DNA"/>
</dbReference>
<dbReference type="Pfam" id="PF00743">
    <property type="entry name" value="FMO-like"/>
    <property type="match status" value="2"/>
</dbReference>
<evidence type="ECO:0000313" key="6">
    <source>
        <dbReference type="EMBL" id="WAR09364.1"/>
    </source>
</evidence>
<keyword evidence="5" id="KW-0503">Monooxygenase</keyword>
<dbReference type="SUPFAM" id="SSF51971">
    <property type="entry name" value="Nucleotide-binding domain"/>
    <property type="match status" value="1"/>
</dbReference>
<dbReference type="Gene3D" id="3.50.50.60">
    <property type="entry name" value="FAD/NAD(P)-binding domain"/>
    <property type="match status" value="3"/>
</dbReference>
<dbReference type="InterPro" id="IPR036188">
    <property type="entry name" value="FAD/NAD-bd_sf"/>
</dbReference>
<dbReference type="EC" id="1.-.-.-" evidence="5"/>
<evidence type="ECO:0000256" key="3">
    <source>
        <dbReference type="ARBA" id="ARBA00022827"/>
    </source>
</evidence>
<evidence type="ECO:0000256" key="2">
    <source>
        <dbReference type="ARBA" id="ARBA00022630"/>
    </source>
</evidence>
<dbReference type="InterPro" id="IPR020946">
    <property type="entry name" value="Flavin_mOase-like"/>
</dbReference>
<sequence>MQLLKFGAIHVTLAYRTRPRSSTCVIPDTILEKPNVEYFENSKAFFKDGSSMEYDAVIFTTGYRNHFPYLGSRFRVDAATSHYPAALYNGTLFFKEGHNNVFYVGVVATIHSFTYFEALAYWTCRFILGQLQNEPVSHEEMINRADEWIKKTEEITSESDAIRFQARLIEHLVKVADYPYPEICQTEQLFLEWVTVRQGEGNLLTFRDHTFKSFYTGKMTPPQPKPFMENTDDSVDENGEPVYASMYKYLWIIGGKEFHEFPDYTFEDHNGRWSKCAKSRLKDDKFNTAVKYVKYLDDTKKIIVTVEDLSSKETREEVFTHVIIASGIFSFPNLPVFPGIENFPGRRVLLIGAGYSGESIATQLLKFGATHVTLAYRTKPKSSTCVIPESILENPNVEYFESSKAFFKDGSSMEYDAVIFKTGYRNHFPFLEGRFRIDEGTSLYPAGLYNGTLFLNEGHNNLFYVGAQVHSFCLFESLAYWTCKFILGQLENEPVSHEEMLKNADEWHKESKTIAEEPQAVRFQSKLIEHVVQVADYPYPEICRMEPLVMEWIAVRQCKRNLLMFRDHSYKSLYTEKMAPPHPKPFMENTDDSLEGYLGQSELTSIENTTFLGVDSINDVSLM</sequence>
<organism evidence="6 7">
    <name type="scientific">Mya arenaria</name>
    <name type="common">Soft-shell clam</name>
    <dbReference type="NCBI Taxonomy" id="6604"/>
    <lineage>
        <taxon>Eukaryota</taxon>
        <taxon>Metazoa</taxon>
        <taxon>Spiralia</taxon>
        <taxon>Lophotrochozoa</taxon>
        <taxon>Mollusca</taxon>
        <taxon>Bivalvia</taxon>
        <taxon>Autobranchia</taxon>
        <taxon>Heteroconchia</taxon>
        <taxon>Euheterodonta</taxon>
        <taxon>Imparidentia</taxon>
        <taxon>Neoheterodontei</taxon>
        <taxon>Myida</taxon>
        <taxon>Myoidea</taxon>
        <taxon>Myidae</taxon>
        <taxon>Mya</taxon>
    </lineage>
</organism>
<comment type="cofactor">
    <cofactor evidence="5">
        <name>FAD</name>
        <dbReference type="ChEBI" id="CHEBI:57692"/>
    </cofactor>
</comment>
<dbReference type="Proteomes" id="UP001164746">
    <property type="component" value="Chromosome 6"/>
</dbReference>
<name>A0ABY7ELV2_MYAAR</name>
<protein>
    <recommendedName>
        <fullName evidence="5">Flavin-containing monooxygenase</fullName>
        <ecNumber evidence="5">1.-.-.-</ecNumber>
    </recommendedName>
</protein>
<keyword evidence="4 5" id="KW-0560">Oxidoreductase</keyword>
<proteinExistence type="inferred from homology"/>
<gene>
    <name evidence="6" type="ORF">MAR_019322</name>
</gene>
<comment type="similarity">
    <text evidence="1 5">Belongs to the FMO family.</text>
</comment>
<evidence type="ECO:0000256" key="5">
    <source>
        <dbReference type="RuleBase" id="RU361177"/>
    </source>
</evidence>
<reference evidence="6" key="1">
    <citation type="submission" date="2022-11" db="EMBL/GenBank/DDBJ databases">
        <title>Centuries of genome instability and evolution in soft-shell clam transmissible cancer (bioRxiv).</title>
        <authorList>
            <person name="Hart S.F.M."/>
            <person name="Yonemitsu M.A."/>
            <person name="Giersch R.M."/>
            <person name="Beal B.F."/>
            <person name="Arriagada G."/>
            <person name="Davis B.W."/>
            <person name="Ostrander E.A."/>
            <person name="Goff S.P."/>
            <person name="Metzger M.J."/>
        </authorList>
    </citation>
    <scope>NUCLEOTIDE SEQUENCE</scope>
    <source>
        <strain evidence="6">MELC-2E11</strain>
        <tissue evidence="6">Siphon/mantle</tissue>
    </source>
</reference>
<keyword evidence="7" id="KW-1185">Reference proteome</keyword>
<evidence type="ECO:0000313" key="7">
    <source>
        <dbReference type="Proteomes" id="UP001164746"/>
    </source>
</evidence>
<dbReference type="SUPFAM" id="SSF51905">
    <property type="entry name" value="FAD/NAD(P)-binding domain"/>
    <property type="match status" value="1"/>
</dbReference>
<keyword evidence="2 5" id="KW-0285">Flavoprotein</keyword>
<keyword evidence="3 5" id="KW-0274">FAD</keyword>
<accession>A0ABY7ELV2</accession>
<dbReference type="InterPro" id="IPR050346">
    <property type="entry name" value="FMO-like"/>
</dbReference>
<evidence type="ECO:0000256" key="4">
    <source>
        <dbReference type="ARBA" id="ARBA00023002"/>
    </source>
</evidence>